<dbReference type="Gene3D" id="3.40.50.1820">
    <property type="entry name" value="alpha/beta hydrolase"/>
    <property type="match status" value="1"/>
</dbReference>
<evidence type="ECO:0000259" key="3">
    <source>
        <dbReference type="Pfam" id="PF00326"/>
    </source>
</evidence>
<dbReference type="InterPro" id="IPR050955">
    <property type="entry name" value="Plant_Biomass_Hydrol_Est"/>
</dbReference>
<evidence type="ECO:0000256" key="2">
    <source>
        <dbReference type="SAM" id="SignalP"/>
    </source>
</evidence>
<name>M7P150_9BACT</name>
<dbReference type="InterPro" id="IPR001375">
    <property type="entry name" value="Peptidase_S9_cat"/>
</dbReference>
<sequence>MRCPKLNAPLFASLALCLMFLLPLPHARAQKRQAAAATPSEAELTRVAYQSQATGQQREYFVYLPKGYKTEKGKKWPVLLFLHGNGERGNAKEELDYVLHHGPLYEAWVQKRDLPFIIVSPQLPMYGMDSLADYIRNRKAADIPRRQTQGVPPRPAKFPTPTPMTGAVQNPALPVPPEGPPVGWFMLEQDLLGIIESTLSTYAADRDRLYLSGISYGGFGAWYMAGKHPQLFAALVPVVGYGHPDLMKPIAERQLPLWVFAGGRDGVVQPQFFYPALNALESHGHQQVQFTIHADMNHDAWVRVYAGQDIYDWMLQQKRSKP</sequence>
<dbReference type="PANTHER" id="PTHR43037">
    <property type="entry name" value="UNNAMED PRODUCT-RELATED"/>
    <property type="match status" value="1"/>
</dbReference>
<organism evidence="4 5">
    <name type="scientific">Cesiribacter andamanensis AMV16</name>
    <dbReference type="NCBI Taxonomy" id="1279009"/>
    <lineage>
        <taxon>Bacteria</taxon>
        <taxon>Pseudomonadati</taxon>
        <taxon>Bacteroidota</taxon>
        <taxon>Cytophagia</taxon>
        <taxon>Cytophagales</taxon>
        <taxon>Cesiribacteraceae</taxon>
        <taxon>Cesiribacter</taxon>
    </lineage>
</organism>
<proteinExistence type="predicted"/>
<feature type="chain" id="PRO_5004082637" evidence="2">
    <location>
        <begin position="30"/>
        <end position="322"/>
    </location>
</feature>
<dbReference type="AlphaFoldDB" id="M7P150"/>
<keyword evidence="1 2" id="KW-0732">Signal</keyword>
<dbReference type="EMBL" id="AODQ01000008">
    <property type="protein sequence ID" value="EMR04309.1"/>
    <property type="molecule type" value="Genomic_DNA"/>
</dbReference>
<dbReference type="GO" id="GO:0008236">
    <property type="term" value="F:serine-type peptidase activity"/>
    <property type="evidence" value="ECO:0007669"/>
    <property type="project" value="InterPro"/>
</dbReference>
<protein>
    <submittedName>
        <fullName evidence="4">Poly(3-hydroxybutyrate) depolymerase</fullName>
    </submittedName>
</protein>
<dbReference type="Proteomes" id="UP000011910">
    <property type="component" value="Unassembled WGS sequence"/>
</dbReference>
<dbReference type="GO" id="GO:0006508">
    <property type="term" value="P:proteolysis"/>
    <property type="evidence" value="ECO:0007669"/>
    <property type="project" value="InterPro"/>
</dbReference>
<dbReference type="InterPro" id="IPR029058">
    <property type="entry name" value="AB_hydrolase_fold"/>
</dbReference>
<dbReference type="PATRIC" id="fig|1279009.4.peg.611"/>
<evidence type="ECO:0000313" key="5">
    <source>
        <dbReference type="Proteomes" id="UP000011910"/>
    </source>
</evidence>
<evidence type="ECO:0000313" key="4">
    <source>
        <dbReference type="EMBL" id="EMR04309.1"/>
    </source>
</evidence>
<dbReference type="STRING" id="1279009.ADICEAN_00595"/>
<feature type="domain" description="Peptidase S9 prolyl oligopeptidase catalytic" evidence="3">
    <location>
        <begin position="189"/>
        <end position="240"/>
    </location>
</feature>
<dbReference type="PANTHER" id="PTHR43037:SF1">
    <property type="entry name" value="BLL1128 PROTEIN"/>
    <property type="match status" value="1"/>
</dbReference>
<gene>
    <name evidence="4" type="ORF">ADICEAN_00595</name>
</gene>
<feature type="signal peptide" evidence="2">
    <location>
        <begin position="1"/>
        <end position="29"/>
    </location>
</feature>
<evidence type="ECO:0000256" key="1">
    <source>
        <dbReference type="ARBA" id="ARBA00022729"/>
    </source>
</evidence>
<dbReference type="SUPFAM" id="SSF53474">
    <property type="entry name" value="alpha/beta-Hydrolases"/>
    <property type="match status" value="1"/>
</dbReference>
<reference evidence="4 5" key="1">
    <citation type="journal article" date="2013" name="Genome Announc.">
        <title>Draft Genome Sequence of Cesiribacter andamanensis Strain AMV16T, Isolated from a Soil Sample from a Mud Volcano in the Andaman Islands, India.</title>
        <authorList>
            <person name="Shivaji S."/>
            <person name="Ara S."/>
            <person name="Begum Z."/>
            <person name="Srinivas T.N."/>
            <person name="Singh A."/>
            <person name="Kumar Pinnaka A."/>
        </authorList>
    </citation>
    <scope>NUCLEOTIDE SEQUENCE [LARGE SCALE GENOMIC DNA]</scope>
    <source>
        <strain evidence="4 5">AMV16</strain>
    </source>
</reference>
<dbReference type="Pfam" id="PF00326">
    <property type="entry name" value="Peptidase_S9"/>
    <property type="match status" value="1"/>
</dbReference>
<keyword evidence="5" id="KW-1185">Reference proteome</keyword>
<comment type="caution">
    <text evidence="4">The sequence shown here is derived from an EMBL/GenBank/DDBJ whole genome shotgun (WGS) entry which is preliminary data.</text>
</comment>
<dbReference type="RefSeq" id="WP_009194002.1">
    <property type="nucleotide sequence ID" value="NZ_AODQ01000008.1"/>
</dbReference>
<dbReference type="eggNOG" id="COG4099">
    <property type="taxonomic scope" value="Bacteria"/>
</dbReference>
<accession>M7P150</accession>